<keyword evidence="5" id="KW-1185">Reference proteome</keyword>
<dbReference type="InterPro" id="IPR036291">
    <property type="entry name" value="NAD(P)-bd_dom_sf"/>
</dbReference>
<dbReference type="GO" id="GO:0016491">
    <property type="term" value="F:oxidoreductase activity"/>
    <property type="evidence" value="ECO:0007669"/>
    <property type="project" value="UniProtKB-KW"/>
</dbReference>
<dbReference type="Pfam" id="PF00106">
    <property type="entry name" value="adh_short"/>
    <property type="match status" value="1"/>
</dbReference>
<dbReference type="OrthoDB" id="191139at2759"/>
<gene>
    <name evidence="4" type="ORF">EJ02DRAFT_450346</name>
</gene>
<accession>A0A6A5T218</accession>
<organism evidence="4 5">
    <name type="scientific">Clathrospora elynae</name>
    <dbReference type="NCBI Taxonomy" id="706981"/>
    <lineage>
        <taxon>Eukaryota</taxon>
        <taxon>Fungi</taxon>
        <taxon>Dikarya</taxon>
        <taxon>Ascomycota</taxon>
        <taxon>Pezizomycotina</taxon>
        <taxon>Dothideomycetes</taxon>
        <taxon>Pleosporomycetidae</taxon>
        <taxon>Pleosporales</taxon>
        <taxon>Diademaceae</taxon>
        <taxon>Clathrospora</taxon>
    </lineage>
</organism>
<dbReference type="PRINTS" id="PR00080">
    <property type="entry name" value="SDRFAMILY"/>
</dbReference>
<dbReference type="Gene3D" id="3.40.50.720">
    <property type="entry name" value="NAD(P)-binding Rossmann-like Domain"/>
    <property type="match status" value="1"/>
</dbReference>
<evidence type="ECO:0000313" key="5">
    <source>
        <dbReference type="Proteomes" id="UP000800038"/>
    </source>
</evidence>
<dbReference type="AlphaFoldDB" id="A0A6A5T218"/>
<comment type="similarity">
    <text evidence="1 3">Belongs to the short-chain dehydrogenases/reductases (SDR) family.</text>
</comment>
<dbReference type="Proteomes" id="UP000800038">
    <property type="component" value="Unassembled WGS sequence"/>
</dbReference>
<evidence type="ECO:0000256" key="1">
    <source>
        <dbReference type="ARBA" id="ARBA00006484"/>
    </source>
</evidence>
<name>A0A6A5T218_9PLEO</name>
<dbReference type="PANTHER" id="PTHR24320:SF283">
    <property type="entry name" value="RETINOL DEHYDROGENASE 11"/>
    <property type="match status" value="1"/>
</dbReference>
<evidence type="ECO:0000313" key="4">
    <source>
        <dbReference type="EMBL" id="KAF1946613.1"/>
    </source>
</evidence>
<dbReference type="InterPro" id="IPR002347">
    <property type="entry name" value="SDR_fam"/>
</dbReference>
<reference evidence="4" key="1">
    <citation type="journal article" date="2020" name="Stud. Mycol.">
        <title>101 Dothideomycetes genomes: a test case for predicting lifestyles and emergence of pathogens.</title>
        <authorList>
            <person name="Haridas S."/>
            <person name="Albert R."/>
            <person name="Binder M."/>
            <person name="Bloem J."/>
            <person name="Labutti K."/>
            <person name="Salamov A."/>
            <person name="Andreopoulos B."/>
            <person name="Baker S."/>
            <person name="Barry K."/>
            <person name="Bills G."/>
            <person name="Bluhm B."/>
            <person name="Cannon C."/>
            <person name="Castanera R."/>
            <person name="Culley D."/>
            <person name="Daum C."/>
            <person name="Ezra D."/>
            <person name="Gonzalez J."/>
            <person name="Henrissat B."/>
            <person name="Kuo A."/>
            <person name="Liang C."/>
            <person name="Lipzen A."/>
            <person name="Lutzoni F."/>
            <person name="Magnuson J."/>
            <person name="Mondo S."/>
            <person name="Nolan M."/>
            <person name="Ohm R."/>
            <person name="Pangilinan J."/>
            <person name="Park H.-J."/>
            <person name="Ramirez L."/>
            <person name="Alfaro M."/>
            <person name="Sun H."/>
            <person name="Tritt A."/>
            <person name="Yoshinaga Y."/>
            <person name="Zwiers L.-H."/>
            <person name="Turgeon B."/>
            <person name="Goodwin S."/>
            <person name="Spatafora J."/>
            <person name="Crous P."/>
            <person name="Grigoriev I."/>
        </authorList>
    </citation>
    <scope>NUCLEOTIDE SEQUENCE</scope>
    <source>
        <strain evidence="4">CBS 161.51</strain>
    </source>
</reference>
<sequence>MASPLPYNRQTALASTIAIDNAANIAGKIVLTTGVTLGGLGATFVKEVAKHKPALLILAGRSASKLQATADKIAADPASADVETRVLVLNLASQKQVREAAAEVLAYKEDHIDVLMNSAGAMGGPYTTTEDGIENKFGSNHIAHFLFTNLIMPKMLAAKAPRIVNVASDGHRLSGIRFEDVNFQNGKVYEQWAAYGQSKTANIIFTYGLAKKLGPKGLKAYSLHPGQMLGTNLMPGGLLHEDMASLRTLFVYG</sequence>
<keyword evidence="2" id="KW-0560">Oxidoreductase</keyword>
<dbReference type="SUPFAM" id="SSF51735">
    <property type="entry name" value="NAD(P)-binding Rossmann-fold domains"/>
    <property type="match status" value="1"/>
</dbReference>
<evidence type="ECO:0000256" key="2">
    <source>
        <dbReference type="ARBA" id="ARBA00023002"/>
    </source>
</evidence>
<dbReference type="PANTHER" id="PTHR24320">
    <property type="entry name" value="RETINOL DEHYDROGENASE"/>
    <property type="match status" value="1"/>
</dbReference>
<evidence type="ECO:0000256" key="3">
    <source>
        <dbReference type="RuleBase" id="RU000363"/>
    </source>
</evidence>
<dbReference type="EMBL" id="ML976002">
    <property type="protein sequence ID" value="KAF1946613.1"/>
    <property type="molecule type" value="Genomic_DNA"/>
</dbReference>
<protein>
    <submittedName>
        <fullName evidence="4">NAD(P)-binding protein</fullName>
    </submittedName>
</protein>
<proteinExistence type="inferred from homology"/>